<keyword evidence="3" id="KW-0238">DNA-binding</keyword>
<dbReference type="PANTHER" id="PTHR30408">
    <property type="entry name" value="TYPE-1 RESTRICTION ENZYME ECOKI SPECIFICITY PROTEIN"/>
    <property type="match status" value="1"/>
</dbReference>
<dbReference type="AlphaFoldDB" id="A0A251X488"/>
<keyword evidence="2" id="KW-0680">Restriction system</keyword>
<feature type="domain" description="Type I restriction modification DNA specificity" evidence="4">
    <location>
        <begin position="12"/>
        <end position="68"/>
    </location>
</feature>
<keyword evidence="6" id="KW-1185">Reference proteome</keyword>
<dbReference type="Gene3D" id="3.90.220.20">
    <property type="entry name" value="DNA methylase specificity domains"/>
    <property type="match status" value="2"/>
</dbReference>
<accession>A0A251X488</accession>
<dbReference type="GO" id="GO:0003677">
    <property type="term" value="F:DNA binding"/>
    <property type="evidence" value="ECO:0007669"/>
    <property type="project" value="UniProtKB-KW"/>
</dbReference>
<dbReference type="CDD" id="cd17267">
    <property type="entry name" value="RMtype1_S_EcoAO83I-TRD1-CR1_like"/>
    <property type="match status" value="1"/>
</dbReference>
<dbReference type="EMBL" id="MSLT01000024">
    <property type="protein sequence ID" value="OUD11690.1"/>
    <property type="molecule type" value="Genomic_DNA"/>
</dbReference>
<evidence type="ECO:0000256" key="3">
    <source>
        <dbReference type="ARBA" id="ARBA00023125"/>
    </source>
</evidence>
<evidence type="ECO:0000313" key="6">
    <source>
        <dbReference type="Proteomes" id="UP000194798"/>
    </source>
</evidence>
<dbReference type="InterPro" id="IPR044946">
    <property type="entry name" value="Restrct_endonuc_typeI_TRD_sf"/>
</dbReference>
<dbReference type="Pfam" id="PF01420">
    <property type="entry name" value="Methylase_S"/>
    <property type="match status" value="2"/>
</dbReference>
<sequence length="270" mass="30146">MALFYSLNRNPYFLAFDDGVKQTNLKKDDVLECSIFLPTLPEQQKIAACLSSLDELITTQSQKLDALKKHKKGLMQQLFPAEGQTVPSLRFPEFREAGEWVEKKLGEIISLEYGSPLPEKKRNGGLIPVVGSNGIVGYHDNALVNAPAIVVGRKGSAGQINWIISNCYPIDTTFYVKNKDSKNYLMFFLKLTLEKSKLADFKDNGAVPGINRNKIYSIKTTLPSLPEQQKIAACLSSLDELITAHSQKLDALKKHKKGLMQRMFPVAIDE</sequence>
<feature type="domain" description="Type I restriction modification DNA specificity" evidence="4">
    <location>
        <begin position="99"/>
        <end position="253"/>
    </location>
</feature>
<proteinExistence type="inferred from homology"/>
<dbReference type="REBASE" id="191611">
    <property type="entry name" value="S.TpsD3ORF16685P"/>
</dbReference>
<evidence type="ECO:0000313" key="5">
    <source>
        <dbReference type="EMBL" id="OUD11690.1"/>
    </source>
</evidence>
<protein>
    <recommendedName>
        <fullName evidence="4">Type I restriction modification DNA specificity domain-containing protein</fullName>
    </recommendedName>
</protein>
<dbReference type="SUPFAM" id="SSF116734">
    <property type="entry name" value="DNA methylase specificity domain"/>
    <property type="match status" value="2"/>
</dbReference>
<evidence type="ECO:0000259" key="4">
    <source>
        <dbReference type="Pfam" id="PF01420"/>
    </source>
</evidence>
<comment type="similarity">
    <text evidence="1">Belongs to the type-I restriction system S methylase family.</text>
</comment>
<dbReference type="InterPro" id="IPR000055">
    <property type="entry name" value="Restrct_endonuc_typeI_TRD"/>
</dbReference>
<dbReference type="Proteomes" id="UP000194798">
    <property type="component" value="Unassembled WGS sequence"/>
</dbReference>
<name>A0A251X488_9GAMM</name>
<dbReference type="PANTHER" id="PTHR30408:SF12">
    <property type="entry name" value="TYPE I RESTRICTION ENZYME MJAVIII SPECIFICITY SUBUNIT"/>
    <property type="match status" value="1"/>
</dbReference>
<evidence type="ECO:0000256" key="2">
    <source>
        <dbReference type="ARBA" id="ARBA00022747"/>
    </source>
</evidence>
<organism evidence="5 6">
    <name type="scientific">Thioflexithrix psekupsensis</name>
    <dbReference type="NCBI Taxonomy" id="1570016"/>
    <lineage>
        <taxon>Bacteria</taxon>
        <taxon>Pseudomonadati</taxon>
        <taxon>Pseudomonadota</taxon>
        <taxon>Gammaproteobacteria</taxon>
        <taxon>Thiotrichales</taxon>
        <taxon>Thioflexithrix</taxon>
    </lineage>
</organism>
<evidence type="ECO:0000256" key="1">
    <source>
        <dbReference type="ARBA" id="ARBA00010923"/>
    </source>
</evidence>
<reference evidence="5 6" key="1">
    <citation type="submission" date="2016-12" db="EMBL/GenBank/DDBJ databases">
        <title>Thioflexothrix psekupsii D3 genome sequencing and assembly.</title>
        <authorList>
            <person name="Fomenkov A."/>
            <person name="Vincze T."/>
            <person name="Grabovich M."/>
            <person name="Anton B.P."/>
            <person name="Dubinina G."/>
            <person name="Orlova M."/>
            <person name="Belousova E."/>
            <person name="Roberts R.J."/>
        </authorList>
    </citation>
    <scope>NUCLEOTIDE SEQUENCE [LARGE SCALE GENOMIC DNA]</scope>
    <source>
        <strain evidence="5">D3</strain>
    </source>
</reference>
<dbReference type="Gene3D" id="1.10.287.1120">
    <property type="entry name" value="Bipartite methylase S protein"/>
    <property type="match status" value="1"/>
</dbReference>
<gene>
    <name evidence="5" type="ORF">TPSD3_16685</name>
</gene>
<dbReference type="GO" id="GO:0009307">
    <property type="term" value="P:DNA restriction-modification system"/>
    <property type="evidence" value="ECO:0007669"/>
    <property type="project" value="UniProtKB-KW"/>
</dbReference>
<dbReference type="OrthoDB" id="9798929at2"/>
<comment type="caution">
    <text evidence="5">The sequence shown here is derived from an EMBL/GenBank/DDBJ whole genome shotgun (WGS) entry which is preliminary data.</text>
</comment>
<dbReference type="InterPro" id="IPR052021">
    <property type="entry name" value="Type-I_RS_S_subunit"/>
</dbReference>